<reference evidence="3" key="1">
    <citation type="submission" date="2021-06" db="EMBL/GenBank/DDBJ databases">
        <authorList>
            <person name="Hodson N. C."/>
            <person name="Mongue J. A."/>
            <person name="Jaron S. K."/>
        </authorList>
    </citation>
    <scope>NUCLEOTIDE SEQUENCE</scope>
</reference>
<sequence>WKNISNILSTKMVASNAFRFIFLILAISMAVMSQDDDSETGAAEGEITEGPEAAAAPPAPPAVEPRKDGTPSFGLCSKHSDCDEPNACFDEIINKKKFKICVTRDFHAMPLDMKKKLKYPAHLV</sequence>
<feature type="region of interest" description="Disordered" evidence="1">
    <location>
        <begin position="37"/>
        <end position="70"/>
    </location>
</feature>
<keyword evidence="2" id="KW-1133">Transmembrane helix</keyword>
<dbReference type="AlphaFoldDB" id="A0A8J2PB17"/>
<organism evidence="3 4">
    <name type="scientific">Allacma fusca</name>
    <dbReference type="NCBI Taxonomy" id="39272"/>
    <lineage>
        <taxon>Eukaryota</taxon>
        <taxon>Metazoa</taxon>
        <taxon>Ecdysozoa</taxon>
        <taxon>Arthropoda</taxon>
        <taxon>Hexapoda</taxon>
        <taxon>Collembola</taxon>
        <taxon>Symphypleona</taxon>
        <taxon>Sminthuridae</taxon>
        <taxon>Allacma</taxon>
    </lineage>
</organism>
<feature type="non-terminal residue" evidence="3">
    <location>
        <position position="124"/>
    </location>
</feature>
<proteinExistence type="predicted"/>
<evidence type="ECO:0000313" key="4">
    <source>
        <dbReference type="Proteomes" id="UP000708208"/>
    </source>
</evidence>
<accession>A0A8J2PB17</accession>
<feature type="transmembrane region" description="Helical" evidence="2">
    <location>
        <begin position="12"/>
        <end position="32"/>
    </location>
</feature>
<gene>
    <name evidence="3" type="ORF">AFUS01_LOCUS26652</name>
</gene>
<keyword evidence="4" id="KW-1185">Reference proteome</keyword>
<keyword evidence="2" id="KW-0812">Transmembrane</keyword>
<name>A0A8J2PB17_9HEXA</name>
<feature type="compositionally biased region" description="Low complexity" evidence="1">
    <location>
        <begin position="40"/>
        <end position="56"/>
    </location>
</feature>
<comment type="caution">
    <text evidence="3">The sequence shown here is derived from an EMBL/GenBank/DDBJ whole genome shotgun (WGS) entry which is preliminary data.</text>
</comment>
<dbReference type="EMBL" id="CAJVCH010358871">
    <property type="protein sequence ID" value="CAG7816012.1"/>
    <property type="molecule type" value="Genomic_DNA"/>
</dbReference>
<evidence type="ECO:0000256" key="1">
    <source>
        <dbReference type="SAM" id="MobiDB-lite"/>
    </source>
</evidence>
<dbReference type="Proteomes" id="UP000708208">
    <property type="component" value="Unassembled WGS sequence"/>
</dbReference>
<evidence type="ECO:0000256" key="2">
    <source>
        <dbReference type="SAM" id="Phobius"/>
    </source>
</evidence>
<evidence type="ECO:0000313" key="3">
    <source>
        <dbReference type="EMBL" id="CAG7816012.1"/>
    </source>
</evidence>
<protein>
    <submittedName>
        <fullName evidence="3">Uncharacterized protein</fullName>
    </submittedName>
</protein>
<keyword evidence="2" id="KW-0472">Membrane</keyword>